<dbReference type="CDD" id="cd04301">
    <property type="entry name" value="NAT_SF"/>
    <property type="match status" value="1"/>
</dbReference>
<accession>A0A7Y9H3K0</accession>
<dbReference type="EMBL" id="JACCBW010000002">
    <property type="protein sequence ID" value="NYE37230.1"/>
    <property type="molecule type" value="Genomic_DNA"/>
</dbReference>
<reference evidence="2 3" key="1">
    <citation type="submission" date="2020-07" db="EMBL/GenBank/DDBJ databases">
        <authorList>
            <person name="Partida-Martinez L."/>
            <person name="Huntemann M."/>
            <person name="Clum A."/>
            <person name="Wang J."/>
            <person name="Palaniappan K."/>
            <person name="Ritter S."/>
            <person name="Chen I.-M."/>
            <person name="Stamatis D."/>
            <person name="Reddy T."/>
            <person name="O'Malley R."/>
            <person name="Daum C."/>
            <person name="Shapiro N."/>
            <person name="Ivanova N."/>
            <person name="Kyrpides N."/>
            <person name="Woyke T."/>
        </authorList>
    </citation>
    <scope>NUCLEOTIDE SEQUENCE [LARGE SCALE GENOMIC DNA]</scope>
    <source>
        <strain evidence="2 3">AT2.17</strain>
    </source>
</reference>
<gene>
    <name evidence="2" type="ORF">F4692_002363</name>
</gene>
<reference evidence="2 3" key="2">
    <citation type="submission" date="2020-08" db="EMBL/GenBank/DDBJ databases">
        <title>The Agave Microbiome: Exploring the role of microbial communities in plant adaptations to desert environments.</title>
        <authorList>
            <person name="Partida-Martinez L.P."/>
        </authorList>
    </citation>
    <scope>NUCLEOTIDE SEQUENCE [LARGE SCALE GENOMIC DNA]</scope>
    <source>
        <strain evidence="2 3">AT2.17</strain>
    </source>
</reference>
<evidence type="ECO:0000313" key="3">
    <source>
        <dbReference type="Proteomes" id="UP000549911"/>
    </source>
</evidence>
<comment type="caution">
    <text evidence="2">The sequence shown here is derived from an EMBL/GenBank/DDBJ whole genome shotgun (WGS) entry which is preliminary data.</text>
</comment>
<proteinExistence type="predicted"/>
<keyword evidence="2" id="KW-0687">Ribonucleoprotein</keyword>
<dbReference type="Pfam" id="PF00583">
    <property type="entry name" value="Acetyltransf_1"/>
    <property type="match status" value="1"/>
</dbReference>
<keyword evidence="3" id="KW-1185">Reference proteome</keyword>
<dbReference type="Proteomes" id="UP000549911">
    <property type="component" value="Unassembled WGS sequence"/>
</dbReference>
<sequence length="151" mass="16587">MIRPATLDDLPALVALEQELFGPDAWSETLVRQEIVGPGRRFVVADDLSGYGVTMTAGDIVDLLRIGVRPDARRTGIATRLLDELLVGTDDASRMLLEVSVANVEALGFYVARQFSVIDVRPHYYRDGSEALVMCRWLPGAARTETTTAHD</sequence>
<keyword evidence="2" id="KW-0689">Ribosomal protein</keyword>
<feature type="domain" description="N-acetyltransferase" evidence="1">
    <location>
        <begin position="1"/>
        <end position="139"/>
    </location>
</feature>
<dbReference type="AlphaFoldDB" id="A0A7Y9H3K0"/>
<dbReference type="Gene3D" id="3.40.630.30">
    <property type="match status" value="1"/>
</dbReference>
<dbReference type="PROSITE" id="PS51186">
    <property type="entry name" value="GNAT"/>
    <property type="match status" value="1"/>
</dbReference>
<name>A0A7Y9H3K0_9ACTN</name>
<dbReference type="RefSeq" id="WP_179619799.1">
    <property type="nucleotide sequence ID" value="NZ_JACCBW010000002.1"/>
</dbReference>
<dbReference type="InterPro" id="IPR000182">
    <property type="entry name" value="GNAT_dom"/>
</dbReference>
<dbReference type="SUPFAM" id="SSF55729">
    <property type="entry name" value="Acyl-CoA N-acyltransferases (Nat)"/>
    <property type="match status" value="1"/>
</dbReference>
<protein>
    <submittedName>
        <fullName evidence="2">Ribosomal protein S18 acetylase RimI-like enzyme</fullName>
    </submittedName>
</protein>
<dbReference type="InterPro" id="IPR016181">
    <property type="entry name" value="Acyl_CoA_acyltransferase"/>
</dbReference>
<organism evidence="2 3">
    <name type="scientific">Nocardioides cavernae</name>
    <dbReference type="NCBI Taxonomy" id="1921566"/>
    <lineage>
        <taxon>Bacteria</taxon>
        <taxon>Bacillati</taxon>
        <taxon>Actinomycetota</taxon>
        <taxon>Actinomycetes</taxon>
        <taxon>Propionibacteriales</taxon>
        <taxon>Nocardioidaceae</taxon>
        <taxon>Nocardioides</taxon>
    </lineage>
</organism>
<evidence type="ECO:0000259" key="1">
    <source>
        <dbReference type="PROSITE" id="PS51186"/>
    </source>
</evidence>
<dbReference type="GO" id="GO:0005840">
    <property type="term" value="C:ribosome"/>
    <property type="evidence" value="ECO:0007669"/>
    <property type="project" value="UniProtKB-KW"/>
</dbReference>
<evidence type="ECO:0000313" key="2">
    <source>
        <dbReference type="EMBL" id="NYE37230.1"/>
    </source>
</evidence>
<dbReference type="GO" id="GO:0016747">
    <property type="term" value="F:acyltransferase activity, transferring groups other than amino-acyl groups"/>
    <property type="evidence" value="ECO:0007669"/>
    <property type="project" value="InterPro"/>
</dbReference>